<dbReference type="PANTHER" id="PTHR43736:SF1">
    <property type="entry name" value="DIHYDRONEOPTERIN TRIPHOSPHATE DIPHOSPHATASE"/>
    <property type="match status" value="1"/>
</dbReference>
<comment type="caution">
    <text evidence="5">The sequence shown here is derived from an EMBL/GenBank/DDBJ whole genome shotgun (WGS) entry which is preliminary data.</text>
</comment>
<dbReference type="PRINTS" id="PR00502">
    <property type="entry name" value="NUDIXFAMILY"/>
</dbReference>
<evidence type="ECO:0000256" key="2">
    <source>
        <dbReference type="ARBA" id="ARBA00022801"/>
    </source>
</evidence>
<dbReference type="GO" id="GO:0016787">
    <property type="term" value="F:hydrolase activity"/>
    <property type="evidence" value="ECO:0007669"/>
    <property type="project" value="UniProtKB-KW"/>
</dbReference>
<protein>
    <submittedName>
        <fullName evidence="5">NUDIX hydrolase</fullName>
    </submittedName>
</protein>
<dbReference type="Proteomes" id="UP001595823">
    <property type="component" value="Unassembled WGS sequence"/>
</dbReference>
<organism evidence="5 6">
    <name type="scientific">Salininema proteolyticum</name>
    <dbReference type="NCBI Taxonomy" id="1607685"/>
    <lineage>
        <taxon>Bacteria</taxon>
        <taxon>Bacillati</taxon>
        <taxon>Actinomycetota</taxon>
        <taxon>Actinomycetes</taxon>
        <taxon>Glycomycetales</taxon>
        <taxon>Glycomycetaceae</taxon>
        <taxon>Salininema</taxon>
    </lineage>
</organism>
<dbReference type="EMBL" id="JBHSDK010000036">
    <property type="protein sequence ID" value="MFC4337591.1"/>
    <property type="molecule type" value="Genomic_DNA"/>
</dbReference>
<dbReference type="Pfam" id="PF00293">
    <property type="entry name" value="NUDIX"/>
    <property type="match status" value="1"/>
</dbReference>
<dbReference type="PROSITE" id="PS00893">
    <property type="entry name" value="NUDIX_BOX"/>
    <property type="match status" value="1"/>
</dbReference>
<name>A0ABV8U3B2_9ACTN</name>
<evidence type="ECO:0000313" key="5">
    <source>
        <dbReference type="EMBL" id="MFC4337591.1"/>
    </source>
</evidence>
<accession>A0ABV8U3B2</accession>
<dbReference type="Gene3D" id="3.90.79.10">
    <property type="entry name" value="Nucleoside Triphosphate Pyrophosphohydrolase"/>
    <property type="match status" value="1"/>
</dbReference>
<comment type="similarity">
    <text evidence="1 3">Belongs to the Nudix hydrolase family.</text>
</comment>
<sequence>MLVAQARRDGIVQLVVGAVIRDEKGRTLLLRRPSADFYGGLWELPSGKVEPGETLTDAVSREVAEETGLHVTSTGSHLGSFDYVGSSAKPSRQFTFTVAVATTEPVQLSEHDTYGWVPPGSTVAVSDEVAGLLAKL</sequence>
<keyword evidence="2 3" id="KW-0378">Hydrolase</keyword>
<reference evidence="6" key="1">
    <citation type="journal article" date="2019" name="Int. J. Syst. Evol. Microbiol.">
        <title>The Global Catalogue of Microorganisms (GCM) 10K type strain sequencing project: providing services to taxonomists for standard genome sequencing and annotation.</title>
        <authorList>
            <consortium name="The Broad Institute Genomics Platform"/>
            <consortium name="The Broad Institute Genome Sequencing Center for Infectious Disease"/>
            <person name="Wu L."/>
            <person name="Ma J."/>
        </authorList>
    </citation>
    <scope>NUCLEOTIDE SEQUENCE [LARGE SCALE GENOMIC DNA]</scope>
    <source>
        <strain evidence="6">IBRC-M 10908</strain>
    </source>
</reference>
<dbReference type="InterPro" id="IPR020476">
    <property type="entry name" value="Nudix_hydrolase"/>
</dbReference>
<evidence type="ECO:0000256" key="3">
    <source>
        <dbReference type="RuleBase" id="RU003476"/>
    </source>
</evidence>
<evidence type="ECO:0000256" key="1">
    <source>
        <dbReference type="ARBA" id="ARBA00005582"/>
    </source>
</evidence>
<dbReference type="RefSeq" id="WP_380624737.1">
    <property type="nucleotide sequence ID" value="NZ_JBHSDK010000036.1"/>
</dbReference>
<feature type="domain" description="Nudix hydrolase" evidence="4">
    <location>
        <begin position="11"/>
        <end position="136"/>
    </location>
</feature>
<dbReference type="PROSITE" id="PS51462">
    <property type="entry name" value="NUDIX"/>
    <property type="match status" value="1"/>
</dbReference>
<evidence type="ECO:0000259" key="4">
    <source>
        <dbReference type="PROSITE" id="PS51462"/>
    </source>
</evidence>
<dbReference type="PANTHER" id="PTHR43736">
    <property type="entry name" value="ADP-RIBOSE PYROPHOSPHATASE"/>
    <property type="match status" value="1"/>
</dbReference>
<proteinExistence type="inferred from homology"/>
<keyword evidence="6" id="KW-1185">Reference proteome</keyword>
<dbReference type="InterPro" id="IPR000086">
    <property type="entry name" value="NUDIX_hydrolase_dom"/>
</dbReference>
<dbReference type="InterPro" id="IPR020084">
    <property type="entry name" value="NUDIX_hydrolase_CS"/>
</dbReference>
<gene>
    <name evidence="5" type="ORF">ACFPET_20550</name>
</gene>
<dbReference type="InterPro" id="IPR015797">
    <property type="entry name" value="NUDIX_hydrolase-like_dom_sf"/>
</dbReference>
<dbReference type="SUPFAM" id="SSF55811">
    <property type="entry name" value="Nudix"/>
    <property type="match status" value="1"/>
</dbReference>
<evidence type="ECO:0000313" key="6">
    <source>
        <dbReference type="Proteomes" id="UP001595823"/>
    </source>
</evidence>